<keyword evidence="4" id="KW-0255">Endonuclease</keyword>
<proteinExistence type="inferred from homology"/>
<dbReference type="EC" id="3.1.21.-" evidence="4"/>
<dbReference type="InterPro" id="IPR044946">
    <property type="entry name" value="Restrct_endonuc_typeI_TRD_sf"/>
</dbReference>
<dbReference type="GO" id="GO:0004519">
    <property type="term" value="F:endonuclease activity"/>
    <property type="evidence" value="ECO:0007669"/>
    <property type="project" value="UniProtKB-KW"/>
</dbReference>
<reference evidence="4" key="1">
    <citation type="submission" date="2022-02" db="EMBL/GenBank/DDBJ databases">
        <title>Characterization of Tn125 harboring carbapenem-resistant Acinetobacter bereziniae clinical isolates.</title>
        <authorList>
            <person name="Wong N.-K."/>
            <person name="Pan Q."/>
        </authorList>
    </citation>
    <scope>NUCLEOTIDE SEQUENCE</scope>
    <source>
        <strain evidence="4">GD03393</strain>
    </source>
</reference>
<dbReference type="PANTHER" id="PTHR30408">
    <property type="entry name" value="TYPE-1 RESTRICTION ENZYME ECOKI SPECIFICITY PROTEIN"/>
    <property type="match status" value="1"/>
</dbReference>
<evidence type="ECO:0000313" key="4">
    <source>
        <dbReference type="EMBL" id="UUN98147.1"/>
    </source>
</evidence>
<dbReference type="Proteomes" id="UP000644140">
    <property type="component" value="Chromosome"/>
</dbReference>
<evidence type="ECO:0000313" key="5">
    <source>
        <dbReference type="Proteomes" id="UP000644140"/>
    </source>
</evidence>
<dbReference type="RefSeq" id="WP_198114755.1">
    <property type="nucleotide sequence ID" value="NZ_CP066121.1"/>
</dbReference>
<dbReference type="Pfam" id="PF01420">
    <property type="entry name" value="Methylase_S"/>
    <property type="match status" value="2"/>
</dbReference>
<dbReference type="GO" id="GO:0009307">
    <property type="term" value="P:DNA restriction-modification system"/>
    <property type="evidence" value="ECO:0007669"/>
    <property type="project" value="UniProtKB-KW"/>
</dbReference>
<sequence length="400" mass="45592">MTTPKLRFKEFDRGWLLTSLNLLSTKIGDGIHATPIYDENGNIPFINGNNLINGRVVISENTKRISVMEFQKYNQILSERTLFLSINGTIGNLAFYNNEKILLGKSVCFINLKQEVDKNFIYSLLESPQLTKTFNSELTGSTIKNLSLATIRNSKFYCPVRNEQTKIASFLSAVDEKINQLTKKHELLSQYKQGMMQKLFSQQIRFKADDGSEFGEWERTTLGDLAEIIGGGTPSTTNEQYWNGNVVWLTPSEINKKFIRSSKRTISELGVQKSSAKKLPKGSILFTSRATIGEVSIAFEEVTTNQGFQSFVVNSNTFNEFLYYWIIENKKKFLERASGSTFLEISKSKIQPMEILLPCLEEQTKIANFLSVIDQKIEVVVQQIEEAKRWKKGLLQQMFV</sequence>
<keyword evidence="4" id="KW-0378">Hydrolase</keyword>
<comment type="similarity">
    <text evidence="1">Belongs to the type-I restriction system S methylase family.</text>
</comment>
<organism evidence="4 5">
    <name type="scientific">Acinetobacter bereziniae</name>
    <name type="common">Acinetobacter genomosp. 10</name>
    <dbReference type="NCBI Taxonomy" id="106648"/>
    <lineage>
        <taxon>Bacteria</taxon>
        <taxon>Pseudomonadati</taxon>
        <taxon>Pseudomonadota</taxon>
        <taxon>Gammaproteobacteria</taxon>
        <taxon>Moraxellales</taxon>
        <taxon>Moraxellaceae</taxon>
        <taxon>Acinetobacter</taxon>
    </lineage>
</organism>
<evidence type="ECO:0000256" key="1">
    <source>
        <dbReference type="ARBA" id="ARBA00010923"/>
    </source>
</evidence>
<keyword evidence="3" id="KW-0238">DNA-binding</keyword>
<dbReference type="SUPFAM" id="SSF116734">
    <property type="entry name" value="DNA methylase specificity domain"/>
    <property type="match status" value="2"/>
</dbReference>
<dbReference type="Gene3D" id="1.10.287.1120">
    <property type="entry name" value="Bipartite methylase S protein"/>
    <property type="match status" value="1"/>
</dbReference>
<accession>A0A8I1ACT5</accession>
<evidence type="ECO:0000256" key="2">
    <source>
        <dbReference type="ARBA" id="ARBA00022747"/>
    </source>
</evidence>
<name>A0A8I1ACT5_ACIBZ</name>
<dbReference type="GO" id="GO:0003677">
    <property type="term" value="F:DNA binding"/>
    <property type="evidence" value="ECO:0007669"/>
    <property type="project" value="UniProtKB-KW"/>
</dbReference>
<keyword evidence="2" id="KW-0680">Restriction system</keyword>
<dbReference type="REBASE" id="656683">
    <property type="entry name" value="S.Abe3393ORF1315P"/>
</dbReference>
<dbReference type="PANTHER" id="PTHR30408:SF13">
    <property type="entry name" value="TYPE I RESTRICTION ENZYME HINDI SPECIFICITY SUBUNIT"/>
    <property type="match status" value="1"/>
</dbReference>
<protein>
    <submittedName>
        <fullName evidence="4">Restriction endonuclease subunit S</fullName>
        <ecNumber evidence="4">3.1.21.-</ecNumber>
    </submittedName>
</protein>
<dbReference type="InterPro" id="IPR052021">
    <property type="entry name" value="Type-I_RS_S_subunit"/>
</dbReference>
<dbReference type="Gene3D" id="3.90.220.20">
    <property type="entry name" value="DNA methylase specificity domains"/>
    <property type="match status" value="2"/>
</dbReference>
<dbReference type="EMBL" id="CP092085">
    <property type="protein sequence ID" value="UUN98147.1"/>
    <property type="molecule type" value="Genomic_DNA"/>
</dbReference>
<evidence type="ECO:0000256" key="3">
    <source>
        <dbReference type="ARBA" id="ARBA00023125"/>
    </source>
</evidence>
<dbReference type="InterPro" id="IPR000055">
    <property type="entry name" value="Restrct_endonuc_typeI_TRD"/>
</dbReference>
<dbReference type="CDD" id="cd17273">
    <property type="entry name" value="RMtype1_S_EcoJA69PI-TRD1-CR1_like"/>
    <property type="match status" value="1"/>
</dbReference>
<keyword evidence="4" id="KW-0540">Nuclease</keyword>
<dbReference type="AlphaFoldDB" id="A0A8I1ACT5"/>
<dbReference type="GO" id="GO:0016787">
    <property type="term" value="F:hydrolase activity"/>
    <property type="evidence" value="ECO:0007669"/>
    <property type="project" value="UniProtKB-KW"/>
</dbReference>
<gene>
    <name evidence="4" type="ORF">I9054_001325</name>
</gene>